<sequence>MLSVHSLQSTSDQQDPALYAAIAAALPTAVVPEQSATWAYPQPGWSDELNAFTVVNSLLGRVYLSGRLDKLSPHQLELMVEGMNVYKLIRSHLNSAHPIWPLGLPQWHDDWLSLGLVTKNNGIYLAVWRRGGVTEKDLPVKLLEGEATTTARVLYPTRLDTETTWNETSGILSLKLPDKVCARLFHIV</sequence>
<accession>A0A9W9ST08</accession>
<dbReference type="AlphaFoldDB" id="A0A9W9ST08"/>
<dbReference type="GeneID" id="81457808"/>
<dbReference type="EMBL" id="JAPZBT010000001">
    <property type="protein sequence ID" value="KAJ5382984.1"/>
    <property type="molecule type" value="Genomic_DNA"/>
</dbReference>
<reference evidence="1" key="2">
    <citation type="journal article" date="2023" name="IMA Fungus">
        <title>Comparative genomic study of the Penicillium genus elucidates a diverse pangenome and 15 lateral gene transfer events.</title>
        <authorList>
            <person name="Petersen C."/>
            <person name="Sorensen T."/>
            <person name="Nielsen M.R."/>
            <person name="Sondergaard T.E."/>
            <person name="Sorensen J.L."/>
            <person name="Fitzpatrick D.A."/>
            <person name="Frisvad J.C."/>
            <person name="Nielsen K.L."/>
        </authorList>
    </citation>
    <scope>NUCLEOTIDE SEQUENCE</scope>
    <source>
        <strain evidence="1">IBT 3081</strain>
    </source>
</reference>
<organism evidence="1 2">
    <name type="scientific">Penicillium concentricum</name>
    <dbReference type="NCBI Taxonomy" id="293559"/>
    <lineage>
        <taxon>Eukaryota</taxon>
        <taxon>Fungi</taxon>
        <taxon>Dikarya</taxon>
        <taxon>Ascomycota</taxon>
        <taxon>Pezizomycotina</taxon>
        <taxon>Eurotiomycetes</taxon>
        <taxon>Eurotiomycetidae</taxon>
        <taxon>Eurotiales</taxon>
        <taxon>Aspergillaceae</taxon>
        <taxon>Penicillium</taxon>
    </lineage>
</organism>
<dbReference type="InterPro" id="IPR017853">
    <property type="entry name" value="GH"/>
</dbReference>
<dbReference type="SUPFAM" id="SSF51445">
    <property type="entry name" value="(Trans)glycosidases"/>
    <property type="match status" value="1"/>
</dbReference>
<evidence type="ECO:0000313" key="2">
    <source>
        <dbReference type="Proteomes" id="UP001147752"/>
    </source>
</evidence>
<dbReference type="Proteomes" id="UP001147752">
    <property type="component" value="Unassembled WGS sequence"/>
</dbReference>
<comment type="caution">
    <text evidence="1">The sequence shown here is derived from an EMBL/GenBank/DDBJ whole genome shotgun (WGS) entry which is preliminary data.</text>
</comment>
<dbReference type="OrthoDB" id="5795902at2759"/>
<reference evidence="1" key="1">
    <citation type="submission" date="2022-12" db="EMBL/GenBank/DDBJ databases">
        <authorList>
            <person name="Petersen C."/>
        </authorList>
    </citation>
    <scope>NUCLEOTIDE SEQUENCE</scope>
    <source>
        <strain evidence="1">IBT 3081</strain>
    </source>
</reference>
<dbReference type="RefSeq" id="XP_056582760.1">
    <property type="nucleotide sequence ID" value="XM_056718625.1"/>
</dbReference>
<proteinExistence type="predicted"/>
<evidence type="ECO:0000313" key="1">
    <source>
        <dbReference type="EMBL" id="KAJ5382984.1"/>
    </source>
</evidence>
<gene>
    <name evidence="1" type="ORF">N7517_000895</name>
</gene>
<protein>
    <submittedName>
        <fullName evidence="1">Aldolase-type TIM barrel</fullName>
    </submittedName>
</protein>
<keyword evidence="2" id="KW-1185">Reference proteome</keyword>
<name>A0A9W9ST08_9EURO</name>